<evidence type="ECO:0000313" key="2">
    <source>
        <dbReference type="EMBL" id="OKH51151.1"/>
    </source>
</evidence>
<dbReference type="AlphaFoldDB" id="A0A1U7JBL4"/>
<dbReference type="EMBL" id="MRCG01000001">
    <property type="protein sequence ID" value="OKH51151.1"/>
    <property type="molecule type" value="Genomic_DNA"/>
</dbReference>
<accession>A0A1U7JBL4</accession>
<proteinExistence type="predicted"/>
<keyword evidence="3" id="KW-1185">Reference proteome</keyword>
<feature type="region of interest" description="Disordered" evidence="1">
    <location>
        <begin position="172"/>
        <end position="229"/>
    </location>
</feature>
<evidence type="ECO:0008006" key="4">
    <source>
        <dbReference type="Google" id="ProtNLM"/>
    </source>
</evidence>
<dbReference type="Proteomes" id="UP000185557">
    <property type="component" value="Unassembled WGS sequence"/>
</dbReference>
<dbReference type="STRING" id="549789.NIES30_03565"/>
<evidence type="ECO:0000256" key="1">
    <source>
        <dbReference type="SAM" id="MobiDB-lite"/>
    </source>
</evidence>
<feature type="compositionally biased region" description="Pro residues" evidence="1">
    <location>
        <begin position="179"/>
        <end position="215"/>
    </location>
</feature>
<name>A0A1U7JBL4_9CYAN</name>
<comment type="caution">
    <text evidence="2">The sequence shown here is derived from an EMBL/GenBank/DDBJ whole genome shotgun (WGS) entry which is preliminary data.</text>
</comment>
<sequence>MGAALVGSSLLAIPGQRALGQSSATATVTEILDSNQVYIQNRAAQVNSVAQQRQQVRTRDARASLRFNTGAVARLAHNSSLVVGQCAQLNRGTLLVNGNLNGCSTTVVAGVRGTIYTIEVTDTGETIVQVFEGEVVVGRNANPEPIEAMSNDFDPLDPSLDPAIPTTDPVVPFVNPMEPQTPPTEPSPVAPPDPITPAPDPVTPNPDPVIPPSTEPPASTFDPMGFGSPLKRSRLVAANSLGAANKQTDASTRDADAETVEFTPEDSITVAEGQQVVVDAEEDEAVISPLSPEDFIDLLEGPLIDGFAVEIPGMANLRRSFEQLFPGIPLPYYWVPAIPSPPIRFPFPF</sequence>
<reference evidence="2 3" key="1">
    <citation type="submission" date="2016-11" db="EMBL/GenBank/DDBJ databases">
        <title>Draft Genome Sequences of Nine Cyanobacterial Strains from Diverse Habitats.</title>
        <authorList>
            <person name="Zhu T."/>
            <person name="Hou S."/>
            <person name="Lu X."/>
            <person name="Hess W.R."/>
        </authorList>
    </citation>
    <scope>NUCLEOTIDE SEQUENCE [LARGE SCALE GENOMIC DNA]</scope>
    <source>
        <strain evidence="2 3">NIES-30</strain>
    </source>
</reference>
<organism evidence="2 3">
    <name type="scientific">Phormidium tenue NIES-30</name>
    <dbReference type="NCBI Taxonomy" id="549789"/>
    <lineage>
        <taxon>Bacteria</taxon>
        <taxon>Bacillati</taxon>
        <taxon>Cyanobacteriota</taxon>
        <taxon>Cyanophyceae</taxon>
        <taxon>Oscillatoriophycideae</taxon>
        <taxon>Oscillatoriales</taxon>
        <taxon>Oscillatoriaceae</taxon>
        <taxon>Phormidium</taxon>
    </lineage>
</organism>
<evidence type="ECO:0000313" key="3">
    <source>
        <dbReference type="Proteomes" id="UP000185557"/>
    </source>
</evidence>
<gene>
    <name evidence="2" type="ORF">NIES30_03565</name>
</gene>
<protein>
    <recommendedName>
        <fullName evidence="4">FecR protein domain-containing protein</fullName>
    </recommendedName>
</protein>